<dbReference type="SMART" id="SM00380">
    <property type="entry name" value="AP2"/>
    <property type="match status" value="2"/>
</dbReference>
<sequence length="442" mass="47741">MDWLAFSLSNQPCLLDAFSESPHSHHHHGVIAADGSMEEDCGGSAADLTMFSAAGSGGPKLEDFLGGCGVDSPPAAAQPDVGGGIYDSDLKTIAAGFLRGYPADPLEAESCNKAVVVVAEAAAAAAAEPKKAVDTFGQRTSIYRGVTRHRWTGRYEAHLWDNSCRREGQSRKGRQVYLGGYDKEEKAARAYDLAALKYWGATTTTNFPVSNYEKELEEMKNMTRQEFVASLRRKSSGFSRGVSIYRGVTRHHQHGRWQARIGRVAGNKDLYLGTFSTEEEAAEAYDIAAIKFRGLNAVTNFDMSRYDVKSILASNLPIGGVSGRASKASDSSSSSSDTRSADAKQIDGRDLDLCGSSSAFGYGLPFKQDQQHQDYWSMLALHQQQAQQAIEGTPPFNLYSSGGVNMDFSSGGSSVHVGQGNGSFLFNGGMVLPQHQQQQQQQ</sequence>
<feature type="region of interest" description="Disordered" evidence="8">
    <location>
        <begin position="323"/>
        <end position="349"/>
    </location>
</feature>
<dbReference type="PANTHER" id="PTHR32467">
    <property type="entry name" value="AP2-LIKE ETHYLENE-RESPONSIVE TRANSCRIPTION FACTOR"/>
    <property type="match status" value="1"/>
</dbReference>
<evidence type="ECO:0000256" key="8">
    <source>
        <dbReference type="SAM" id="MobiDB-lite"/>
    </source>
</evidence>
<evidence type="ECO:0000256" key="5">
    <source>
        <dbReference type="ARBA" id="ARBA00023163"/>
    </source>
</evidence>
<protein>
    <submittedName>
        <fullName evidence="10">AP2-like ethylene-responsive transcription factor AIL5</fullName>
    </submittedName>
</protein>
<comment type="similarity">
    <text evidence="7">Belongs to the AP2/ERF transcription factor family. AP2 subfamily.</text>
</comment>
<proteinExistence type="inferred from homology"/>
<gene>
    <name evidence="10" type="primary">AIL5_1</name>
    <name evidence="10" type="ORF">g.42514</name>
</gene>
<dbReference type="InterPro" id="IPR016177">
    <property type="entry name" value="DNA-bd_dom_sf"/>
</dbReference>
<dbReference type="FunFam" id="3.30.730.10:FF:000003">
    <property type="entry name" value="AP2-like ethylene-responsive transcription factor ANT"/>
    <property type="match status" value="1"/>
</dbReference>
<keyword evidence="6" id="KW-0539">Nucleus</keyword>
<dbReference type="PROSITE" id="PS51032">
    <property type="entry name" value="AP2_ERF"/>
    <property type="match status" value="2"/>
</dbReference>
<dbReference type="GO" id="GO:0003700">
    <property type="term" value="F:DNA-binding transcription factor activity"/>
    <property type="evidence" value="ECO:0007669"/>
    <property type="project" value="InterPro"/>
</dbReference>
<dbReference type="GO" id="GO:0003677">
    <property type="term" value="F:DNA binding"/>
    <property type="evidence" value="ECO:0007669"/>
    <property type="project" value="UniProtKB-KW"/>
</dbReference>
<dbReference type="PRINTS" id="PR00367">
    <property type="entry name" value="ETHRSPELEMNT"/>
</dbReference>
<evidence type="ECO:0000256" key="3">
    <source>
        <dbReference type="ARBA" id="ARBA00023015"/>
    </source>
</evidence>
<evidence type="ECO:0000259" key="9">
    <source>
        <dbReference type="PROSITE" id="PS51032"/>
    </source>
</evidence>
<name>A0A1D1YH98_9ARAE</name>
<evidence type="ECO:0000256" key="1">
    <source>
        <dbReference type="ARBA" id="ARBA00004123"/>
    </source>
</evidence>
<evidence type="ECO:0000256" key="2">
    <source>
        <dbReference type="ARBA" id="ARBA00022737"/>
    </source>
</evidence>
<keyword evidence="4" id="KW-0238">DNA-binding</keyword>
<dbReference type="GO" id="GO:0005634">
    <property type="term" value="C:nucleus"/>
    <property type="evidence" value="ECO:0007669"/>
    <property type="project" value="UniProtKB-SubCell"/>
</dbReference>
<keyword evidence="2" id="KW-0677">Repeat</keyword>
<dbReference type="CDD" id="cd00018">
    <property type="entry name" value="AP2"/>
    <property type="match status" value="2"/>
</dbReference>
<feature type="non-terminal residue" evidence="10">
    <location>
        <position position="442"/>
    </location>
</feature>
<evidence type="ECO:0000313" key="10">
    <source>
        <dbReference type="EMBL" id="JAT54016.1"/>
    </source>
</evidence>
<evidence type="ECO:0000256" key="4">
    <source>
        <dbReference type="ARBA" id="ARBA00023125"/>
    </source>
</evidence>
<dbReference type="PANTHER" id="PTHR32467:SF99">
    <property type="entry name" value="AP2-LIKE ETHYLENE-RESPONSIVE TRANSCRIPTION FACTOR AIL5"/>
    <property type="match status" value="1"/>
</dbReference>
<organism evidence="10">
    <name type="scientific">Anthurium amnicola</name>
    <dbReference type="NCBI Taxonomy" id="1678845"/>
    <lineage>
        <taxon>Eukaryota</taxon>
        <taxon>Viridiplantae</taxon>
        <taxon>Streptophyta</taxon>
        <taxon>Embryophyta</taxon>
        <taxon>Tracheophyta</taxon>
        <taxon>Spermatophyta</taxon>
        <taxon>Magnoliopsida</taxon>
        <taxon>Liliopsida</taxon>
        <taxon>Araceae</taxon>
        <taxon>Pothoideae</taxon>
        <taxon>Potheae</taxon>
        <taxon>Anthurium</taxon>
    </lineage>
</organism>
<keyword evidence="5" id="KW-0804">Transcription</keyword>
<keyword evidence="3" id="KW-0805">Transcription regulation</keyword>
<evidence type="ECO:0000256" key="7">
    <source>
        <dbReference type="ARBA" id="ARBA00037973"/>
    </source>
</evidence>
<dbReference type="InterPro" id="IPR036955">
    <property type="entry name" value="AP2/ERF_dom_sf"/>
</dbReference>
<dbReference type="Pfam" id="PF00847">
    <property type="entry name" value="AP2"/>
    <property type="match status" value="2"/>
</dbReference>
<dbReference type="FunFam" id="3.30.730.10:FF:000002">
    <property type="entry name" value="AP2-like ethylene-responsive transcription factor"/>
    <property type="match status" value="1"/>
</dbReference>
<dbReference type="SUPFAM" id="SSF54171">
    <property type="entry name" value="DNA-binding domain"/>
    <property type="match status" value="2"/>
</dbReference>
<feature type="domain" description="AP2/ERF" evidence="9">
    <location>
        <begin position="244"/>
        <end position="302"/>
    </location>
</feature>
<feature type="domain" description="AP2/ERF" evidence="9">
    <location>
        <begin position="142"/>
        <end position="208"/>
    </location>
</feature>
<reference evidence="10" key="1">
    <citation type="submission" date="2015-07" db="EMBL/GenBank/DDBJ databases">
        <title>Transcriptome Assembly of Anthurium amnicola.</title>
        <authorList>
            <person name="Suzuki J."/>
        </authorList>
    </citation>
    <scope>NUCLEOTIDE SEQUENCE</scope>
</reference>
<dbReference type="Gene3D" id="3.30.730.10">
    <property type="entry name" value="AP2/ERF domain"/>
    <property type="match status" value="2"/>
</dbReference>
<dbReference type="AlphaFoldDB" id="A0A1D1YH98"/>
<feature type="compositionally biased region" description="Basic and acidic residues" evidence="8">
    <location>
        <begin position="339"/>
        <end position="349"/>
    </location>
</feature>
<evidence type="ECO:0000256" key="6">
    <source>
        <dbReference type="ARBA" id="ARBA00023242"/>
    </source>
</evidence>
<feature type="compositionally biased region" description="Low complexity" evidence="8">
    <location>
        <begin position="323"/>
        <end position="338"/>
    </location>
</feature>
<comment type="subcellular location">
    <subcellularLocation>
        <location evidence="1">Nucleus</location>
    </subcellularLocation>
</comment>
<dbReference type="InterPro" id="IPR001471">
    <property type="entry name" value="AP2/ERF_dom"/>
</dbReference>
<accession>A0A1D1YH98</accession>
<dbReference type="EMBL" id="GDJX01013920">
    <property type="protein sequence ID" value="JAT54016.1"/>
    <property type="molecule type" value="Transcribed_RNA"/>
</dbReference>